<dbReference type="InterPro" id="IPR011011">
    <property type="entry name" value="Znf_FYVE_PHD"/>
</dbReference>
<dbReference type="Pfam" id="PF03184">
    <property type="entry name" value="DDE_1"/>
    <property type="match status" value="1"/>
</dbReference>
<evidence type="ECO:0000313" key="3">
    <source>
        <dbReference type="EMBL" id="KAK9745399.1"/>
    </source>
</evidence>
<dbReference type="GO" id="GO:0003676">
    <property type="term" value="F:nucleic acid binding"/>
    <property type="evidence" value="ECO:0007669"/>
    <property type="project" value="InterPro"/>
</dbReference>
<keyword evidence="3" id="KW-0540">Nuclease</keyword>
<organism evidence="3 4">
    <name type="scientific">Popillia japonica</name>
    <name type="common">Japanese beetle</name>
    <dbReference type="NCBI Taxonomy" id="7064"/>
    <lineage>
        <taxon>Eukaryota</taxon>
        <taxon>Metazoa</taxon>
        <taxon>Ecdysozoa</taxon>
        <taxon>Arthropoda</taxon>
        <taxon>Hexapoda</taxon>
        <taxon>Insecta</taxon>
        <taxon>Pterygota</taxon>
        <taxon>Neoptera</taxon>
        <taxon>Endopterygota</taxon>
        <taxon>Coleoptera</taxon>
        <taxon>Polyphaga</taxon>
        <taxon>Scarabaeiformia</taxon>
        <taxon>Scarabaeidae</taxon>
        <taxon>Rutelinae</taxon>
        <taxon>Popillia</taxon>
    </lineage>
</organism>
<dbReference type="Proteomes" id="UP001458880">
    <property type="component" value="Unassembled WGS sequence"/>
</dbReference>
<keyword evidence="3" id="KW-0255">Endonuclease</keyword>
<feature type="compositionally biased region" description="Acidic residues" evidence="1">
    <location>
        <begin position="161"/>
        <end position="175"/>
    </location>
</feature>
<proteinExistence type="predicted"/>
<protein>
    <submittedName>
        <fullName evidence="3">DDE superfamily endonuclease</fullName>
    </submittedName>
</protein>
<keyword evidence="4" id="KW-1185">Reference proteome</keyword>
<dbReference type="GO" id="GO:0004519">
    <property type="term" value="F:endonuclease activity"/>
    <property type="evidence" value="ECO:0007669"/>
    <property type="project" value="UniProtKB-KW"/>
</dbReference>
<feature type="compositionally biased region" description="Low complexity" evidence="1">
    <location>
        <begin position="201"/>
        <end position="211"/>
    </location>
</feature>
<feature type="domain" description="DDE-1" evidence="2">
    <location>
        <begin position="12"/>
        <end position="80"/>
    </location>
</feature>
<dbReference type="InterPro" id="IPR004875">
    <property type="entry name" value="DDE_SF_endonuclease_dom"/>
</dbReference>
<reference evidence="3 4" key="1">
    <citation type="journal article" date="2024" name="BMC Genomics">
        <title>De novo assembly and annotation of Popillia japonica's genome with initial clues to its potential as an invasive pest.</title>
        <authorList>
            <person name="Cucini C."/>
            <person name="Boschi S."/>
            <person name="Funari R."/>
            <person name="Cardaioli E."/>
            <person name="Iannotti N."/>
            <person name="Marturano G."/>
            <person name="Paoli F."/>
            <person name="Bruttini M."/>
            <person name="Carapelli A."/>
            <person name="Frati F."/>
            <person name="Nardi F."/>
        </authorList>
    </citation>
    <scope>NUCLEOTIDE SEQUENCE [LARGE SCALE GENOMIC DNA]</scope>
    <source>
        <strain evidence="3">DMR45628</strain>
    </source>
</reference>
<dbReference type="AlphaFoldDB" id="A0AAW1MGC6"/>
<name>A0AAW1MGC6_POPJA</name>
<dbReference type="SUPFAM" id="SSF57903">
    <property type="entry name" value="FYVE/PHD zinc finger"/>
    <property type="match status" value="1"/>
</dbReference>
<sequence>MVIQPKPSVADPVLLILDGHSTHSKNLAFIEKARENHTTVVCLPPHCSHKMQPLDVSFMGPFNTFYVQAVEKYLKNNPGRVVSQFQVSRLLGEAFLKAATPATAINGFRKCGIVPQNQDVFTEADYVAAECTDMPLQQPRPNQEEREARQTVDRILEAAEEDVEEESLLLEDPQDQTEAGQEYLQPGPSSRSQPDPPSSPQPGTSSSSQTSFAVTRQLQFDEQSDGELQFDEQSDGDESDTDCLYCHELYSCSKDRKGWIKCSGCRRWAHEACAGCEEEDDCF</sequence>
<evidence type="ECO:0000259" key="2">
    <source>
        <dbReference type="Pfam" id="PF03184"/>
    </source>
</evidence>
<comment type="caution">
    <text evidence="3">The sequence shown here is derived from an EMBL/GenBank/DDBJ whole genome shotgun (WGS) entry which is preliminary data.</text>
</comment>
<feature type="region of interest" description="Disordered" evidence="1">
    <location>
        <begin position="161"/>
        <end position="212"/>
    </location>
</feature>
<accession>A0AAW1MGC6</accession>
<keyword evidence="3" id="KW-0378">Hydrolase</keyword>
<evidence type="ECO:0000313" key="4">
    <source>
        <dbReference type="Proteomes" id="UP001458880"/>
    </source>
</evidence>
<dbReference type="EMBL" id="JASPKY010000049">
    <property type="protein sequence ID" value="KAK9745399.1"/>
    <property type="molecule type" value="Genomic_DNA"/>
</dbReference>
<gene>
    <name evidence="3" type="ORF">QE152_g6960</name>
</gene>
<evidence type="ECO:0000256" key="1">
    <source>
        <dbReference type="SAM" id="MobiDB-lite"/>
    </source>
</evidence>